<reference evidence="3" key="1">
    <citation type="submission" date="2023-07" db="EMBL/GenBank/DDBJ databases">
        <authorList>
            <person name="Kim M.K."/>
        </authorList>
    </citation>
    <scope>NUCLEOTIDE SEQUENCE</scope>
    <source>
        <strain evidence="3">ASUV-10-1</strain>
    </source>
</reference>
<keyword evidence="3" id="KW-0328">Glycosyltransferase</keyword>
<dbReference type="SUPFAM" id="SSF53756">
    <property type="entry name" value="UDP-Glycosyltransferase/glycogen phosphorylase"/>
    <property type="match status" value="1"/>
</dbReference>
<dbReference type="Pfam" id="PF13439">
    <property type="entry name" value="Glyco_transf_4"/>
    <property type="match status" value="1"/>
</dbReference>
<dbReference type="InterPro" id="IPR050194">
    <property type="entry name" value="Glycosyltransferase_grp1"/>
</dbReference>
<name>A0ABT9B6N7_9BACT</name>
<feature type="domain" description="Glycosyl transferase family 1" evidence="1">
    <location>
        <begin position="182"/>
        <end position="357"/>
    </location>
</feature>
<dbReference type="EC" id="2.4.-.-" evidence="3"/>
<evidence type="ECO:0000259" key="2">
    <source>
        <dbReference type="Pfam" id="PF13439"/>
    </source>
</evidence>
<feature type="domain" description="Glycosyltransferase subfamily 4-like N-terminal" evidence="2">
    <location>
        <begin position="16"/>
        <end position="172"/>
    </location>
</feature>
<protein>
    <submittedName>
        <fullName evidence="3">Glycosyltransferase family 4 protein</fullName>
        <ecNumber evidence="3">2.4.-.-</ecNumber>
    </submittedName>
</protein>
<evidence type="ECO:0000313" key="4">
    <source>
        <dbReference type="Proteomes" id="UP001176429"/>
    </source>
</evidence>
<sequence length="380" mass="41400">MPVPFPLTFLCLSTSWGGLEINTARLAHWLQQRGWPVAVLAVADSPLARQAAALGLPLTPAPPVRRKAIAVGAARRLARQLRQQGSGVLFVVDNKDLPLAVLAKRLFAPALRVVYQQHMQLGHPKRDWLHTRRYRALAAWLAPLPWLARQVLAFTRIDPQRVHIVPLGIELAQFIAPELTQQAARQQLGLPAQAPLLGLIGRFDEGKGQLFVVEAFHQLRQVLPGREVQLVLVGESTRNQSSSSAYRAAVLARVQELGLAEVVHIREFTPEPEVFYRAIDVFVLASSNETYGMVTIEAMAAGLPLVATAAGGSLDIVAEGRTGLLYPPGDAVALVAALRKLLLDPAYAPQLGAAAQQEARAKYSHEHECELIEAVLAELK</sequence>
<dbReference type="PANTHER" id="PTHR45947:SF3">
    <property type="entry name" value="SULFOQUINOVOSYL TRANSFERASE SQD2"/>
    <property type="match status" value="1"/>
</dbReference>
<dbReference type="InterPro" id="IPR001296">
    <property type="entry name" value="Glyco_trans_1"/>
</dbReference>
<dbReference type="GO" id="GO:0016757">
    <property type="term" value="F:glycosyltransferase activity"/>
    <property type="evidence" value="ECO:0007669"/>
    <property type="project" value="UniProtKB-KW"/>
</dbReference>
<accession>A0ABT9B6N7</accession>
<keyword evidence="3" id="KW-0808">Transferase</keyword>
<comment type="caution">
    <text evidence="3">The sequence shown here is derived from an EMBL/GenBank/DDBJ whole genome shotgun (WGS) entry which is preliminary data.</text>
</comment>
<evidence type="ECO:0000313" key="3">
    <source>
        <dbReference type="EMBL" id="MDO7873937.1"/>
    </source>
</evidence>
<evidence type="ECO:0000259" key="1">
    <source>
        <dbReference type="Pfam" id="PF00534"/>
    </source>
</evidence>
<dbReference type="EMBL" id="JAUQSY010000002">
    <property type="protein sequence ID" value="MDO7873937.1"/>
    <property type="molecule type" value="Genomic_DNA"/>
</dbReference>
<dbReference type="InterPro" id="IPR028098">
    <property type="entry name" value="Glyco_trans_4-like_N"/>
</dbReference>
<dbReference type="CDD" id="cd03801">
    <property type="entry name" value="GT4_PimA-like"/>
    <property type="match status" value="1"/>
</dbReference>
<organism evidence="3 4">
    <name type="scientific">Hymenobacter aranciens</name>
    <dbReference type="NCBI Taxonomy" id="3063996"/>
    <lineage>
        <taxon>Bacteria</taxon>
        <taxon>Pseudomonadati</taxon>
        <taxon>Bacteroidota</taxon>
        <taxon>Cytophagia</taxon>
        <taxon>Cytophagales</taxon>
        <taxon>Hymenobacteraceae</taxon>
        <taxon>Hymenobacter</taxon>
    </lineage>
</organism>
<gene>
    <name evidence="3" type="ORF">Q5H93_04265</name>
</gene>
<dbReference type="PANTHER" id="PTHR45947">
    <property type="entry name" value="SULFOQUINOVOSYL TRANSFERASE SQD2"/>
    <property type="match status" value="1"/>
</dbReference>
<dbReference type="Pfam" id="PF00534">
    <property type="entry name" value="Glycos_transf_1"/>
    <property type="match status" value="1"/>
</dbReference>
<keyword evidence="4" id="KW-1185">Reference proteome</keyword>
<dbReference type="Gene3D" id="3.40.50.2000">
    <property type="entry name" value="Glycogen Phosphorylase B"/>
    <property type="match status" value="2"/>
</dbReference>
<proteinExistence type="predicted"/>
<dbReference type="Proteomes" id="UP001176429">
    <property type="component" value="Unassembled WGS sequence"/>
</dbReference>